<dbReference type="AlphaFoldDB" id="A0AAN7B683"/>
<dbReference type="Proteomes" id="UP001301769">
    <property type="component" value="Unassembled WGS sequence"/>
</dbReference>
<evidence type="ECO:0000313" key="1">
    <source>
        <dbReference type="EMBL" id="KAK4212408.1"/>
    </source>
</evidence>
<comment type="caution">
    <text evidence="1">The sequence shown here is derived from an EMBL/GenBank/DDBJ whole genome shotgun (WGS) entry which is preliminary data.</text>
</comment>
<sequence length="123" mass="13806">MNSLSTCRFAHPVASILWRAAPLSSLLSSVWGVYTEKPPKHFGRHVSYLPISITNRAQFLGSAEPISMQPNSLLLWISNSLLITYSTTRKQITPPSWRFKDHSSIVISFTDVFSSQQGAKQQK</sequence>
<organism evidence="1 2">
    <name type="scientific">Rhypophila decipiens</name>
    <dbReference type="NCBI Taxonomy" id="261697"/>
    <lineage>
        <taxon>Eukaryota</taxon>
        <taxon>Fungi</taxon>
        <taxon>Dikarya</taxon>
        <taxon>Ascomycota</taxon>
        <taxon>Pezizomycotina</taxon>
        <taxon>Sordariomycetes</taxon>
        <taxon>Sordariomycetidae</taxon>
        <taxon>Sordariales</taxon>
        <taxon>Naviculisporaceae</taxon>
        <taxon>Rhypophila</taxon>
    </lineage>
</organism>
<reference evidence="1" key="2">
    <citation type="submission" date="2023-05" db="EMBL/GenBank/DDBJ databases">
        <authorList>
            <consortium name="Lawrence Berkeley National Laboratory"/>
            <person name="Steindorff A."/>
            <person name="Hensen N."/>
            <person name="Bonometti L."/>
            <person name="Westerberg I."/>
            <person name="Brannstrom I.O."/>
            <person name="Guillou S."/>
            <person name="Cros-Aarteil S."/>
            <person name="Calhoun S."/>
            <person name="Haridas S."/>
            <person name="Kuo A."/>
            <person name="Mondo S."/>
            <person name="Pangilinan J."/>
            <person name="Riley R."/>
            <person name="Labutti K."/>
            <person name="Andreopoulos B."/>
            <person name="Lipzen A."/>
            <person name="Chen C."/>
            <person name="Yanf M."/>
            <person name="Daum C."/>
            <person name="Ng V."/>
            <person name="Clum A."/>
            <person name="Ohm R."/>
            <person name="Martin F."/>
            <person name="Silar P."/>
            <person name="Natvig D."/>
            <person name="Lalanne C."/>
            <person name="Gautier V."/>
            <person name="Ament-Velasquez S.L."/>
            <person name="Kruys A."/>
            <person name="Hutchinson M.I."/>
            <person name="Powell A.J."/>
            <person name="Barry K."/>
            <person name="Miller A.N."/>
            <person name="Grigoriev I.V."/>
            <person name="Debuchy R."/>
            <person name="Gladieux P."/>
            <person name="Thoren M.H."/>
            <person name="Johannesson H."/>
        </authorList>
    </citation>
    <scope>NUCLEOTIDE SEQUENCE</scope>
    <source>
        <strain evidence="1">PSN293</strain>
    </source>
</reference>
<keyword evidence="2" id="KW-1185">Reference proteome</keyword>
<gene>
    <name evidence="1" type="ORF">QBC37DRAFT_194176</name>
</gene>
<name>A0AAN7B683_9PEZI</name>
<protein>
    <submittedName>
        <fullName evidence="1">Uncharacterized protein</fullName>
    </submittedName>
</protein>
<evidence type="ECO:0000313" key="2">
    <source>
        <dbReference type="Proteomes" id="UP001301769"/>
    </source>
</evidence>
<dbReference type="EMBL" id="MU858128">
    <property type="protein sequence ID" value="KAK4212408.1"/>
    <property type="molecule type" value="Genomic_DNA"/>
</dbReference>
<accession>A0AAN7B683</accession>
<proteinExistence type="predicted"/>
<reference evidence="1" key="1">
    <citation type="journal article" date="2023" name="Mol. Phylogenet. Evol.">
        <title>Genome-scale phylogeny and comparative genomics of the fungal order Sordariales.</title>
        <authorList>
            <person name="Hensen N."/>
            <person name="Bonometti L."/>
            <person name="Westerberg I."/>
            <person name="Brannstrom I.O."/>
            <person name="Guillou S."/>
            <person name="Cros-Aarteil S."/>
            <person name="Calhoun S."/>
            <person name="Haridas S."/>
            <person name="Kuo A."/>
            <person name="Mondo S."/>
            <person name="Pangilinan J."/>
            <person name="Riley R."/>
            <person name="LaButti K."/>
            <person name="Andreopoulos B."/>
            <person name="Lipzen A."/>
            <person name="Chen C."/>
            <person name="Yan M."/>
            <person name="Daum C."/>
            <person name="Ng V."/>
            <person name="Clum A."/>
            <person name="Steindorff A."/>
            <person name="Ohm R.A."/>
            <person name="Martin F."/>
            <person name="Silar P."/>
            <person name="Natvig D.O."/>
            <person name="Lalanne C."/>
            <person name="Gautier V."/>
            <person name="Ament-Velasquez S.L."/>
            <person name="Kruys A."/>
            <person name="Hutchinson M.I."/>
            <person name="Powell A.J."/>
            <person name="Barry K."/>
            <person name="Miller A.N."/>
            <person name="Grigoriev I.V."/>
            <person name="Debuchy R."/>
            <person name="Gladieux P."/>
            <person name="Hiltunen Thoren M."/>
            <person name="Johannesson H."/>
        </authorList>
    </citation>
    <scope>NUCLEOTIDE SEQUENCE</scope>
    <source>
        <strain evidence="1">PSN293</strain>
    </source>
</reference>